<dbReference type="Proteomes" id="UP000006431">
    <property type="component" value="Unassembled WGS sequence"/>
</dbReference>
<feature type="transmembrane region" description="Helical" evidence="1">
    <location>
        <begin position="7"/>
        <end position="27"/>
    </location>
</feature>
<keyword evidence="3" id="KW-1185">Reference proteome</keyword>
<dbReference type="HOGENOM" id="CLU_2588407_0_0_7"/>
<evidence type="ECO:0000313" key="2">
    <source>
        <dbReference type="EMBL" id="EHP30849.1"/>
    </source>
</evidence>
<comment type="caution">
    <text evidence="2">The sequence shown here is derived from an EMBL/GenBank/DDBJ whole genome shotgun (WGS) entry which is preliminary data.</text>
</comment>
<name>B6BMN4_SULGG</name>
<organism evidence="2 3">
    <name type="scientific">Sulfurimonas gotlandica (strain DSM 19862 / JCM 16533 / GD1)</name>
    <dbReference type="NCBI Taxonomy" id="929558"/>
    <lineage>
        <taxon>Bacteria</taxon>
        <taxon>Pseudomonadati</taxon>
        <taxon>Campylobacterota</taxon>
        <taxon>Epsilonproteobacteria</taxon>
        <taxon>Campylobacterales</taxon>
        <taxon>Sulfurimonadaceae</taxon>
        <taxon>Sulfurimonas</taxon>
    </lineage>
</organism>
<dbReference type="AlphaFoldDB" id="B6BMN4"/>
<protein>
    <submittedName>
        <fullName evidence="2">Uncharacterized protein</fullName>
    </submittedName>
</protein>
<keyword evidence="1" id="KW-1133">Transmembrane helix</keyword>
<gene>
    <name evidence="2" type="ORF">SMGD1_2326</name>
</gene>
<proteinExistence type="predicted"/>
<dbReference type="OrthoDB" id="5334890at2"/>
<accession>H1FYN4</accession>
<dbReference type="PATRIC" id="fig|929558.9.peg.400"/>
<reference evidence="2 3" key="1">
    <citation type="journal article" date="2012" name="Proc. Natl. Acad. Sci. U.S.A.">
        <title>Genome and physiology of a model Epsilonproteobacterium responsible for sulfide detoxification in marine oxygen depletion zones.</title>
        <authorList>
            <person name="Grote J."/>
            <person name="Schott T."/>
            <person name="Bruckner C.G."/>
            <person name="Glockner F.O."/>
            <person name="Jost G."/>
            <person name="Teeling H."/>
            <person name="Labrenz M."/>
            <person name="Jurgens K."/>
        </authorList>
    </citation>
    <scope>NUCLEOTIDE SEQUENCE [LARGE SCALE GENOMIC DNA]</scope>
    <source>
        <strain evidence="2 3">GD1</strain>
    </source>
</reference>
<keyword evidence="1" id="KW-0472">Membrane</keyword>
<feature type="transmembrane region" description="Helical" evidence="1">
    <location>
        <begin position="39"/>
        <end position="57"/>
    </location>
</feature>
<keyword evidence="1" id="KW-0812">Transmembrane</keyword>
<sequence length="71" mass="8718">MKRTLKELYGVGILFFYFLKWPYFFGYPYLYMNGLDNNFILSGLWFYCLFLILKDAYTMIKNKKINRCNIK</sequence>
<dbReference type="RefSeq" id="WP_008339453.1">
    <property type="nucleotide sequence ID" value="NZ_AFRZ01000001.1"/>
</dbReference>
<evidence type="ECO:0000256" key="1">
    <source>
        <dbReference type="SAM" id="Phobius"/>
    </source>
</evidence>
<evidence type="ECO:0000313" key="3">
    <source>
        <dbReference type="Proteomes" id="UP000006431"/>
    </source>
</evidence>
<accession>B6BMN4</accession>
<dbReference type="STRING" id="929558.SMGD1_2326"/>
<dbReference type="EMBL" id="AFRZ01000001">
    <property type="protein sequence ID" value="EHP30849.1"/>
    <property type="molecule type" value="Genomic_DNA"/>
</dbReference>